<protein>
    <submittedName>
        <fullName evidence="2">Uncharacterized protein</fullName>
    </submittedName>
</protein>
<evidence type="ECO:0000256" key="1">
    <source>
        <dbReference type="SAM" id="MobiDB-lite"/>
    </source>
</evidence>
<dbReference type="AlphaFoldDB" id="A0ABD2NT80"/>
<keyword evidence="3" id="KW-1185">Reference proteome</keyword>
<evidence type="ECO:0000313" key="2">
    <source>
        <dbReference type="EMBL" id="KAL3281732.1"/>
    </source>
</evidence>
<feature type="compositionally biased region" description="Basic and acidic residues" evidence="1">
    <location>
        <begin position="25"/>
        <end position="55"/>
    </location>
</feature>
<dbReference type="EMBL" id="JABFTP020000144">
    <property type="protein sequence ID" value="KAL3281732.1"/>
    <property type="molecule type" value="Genomic_DNA"/>
</dbReference>
<organism evidence="2 3">
    <name type="scientific">Cryptolaemus montrouzieri</name>
    <dbReference type="NCBI Taxonomy" id="559131"/>
    <lineage>
        <taxon>Eukaryota</taxon>
        <taxon>Metazoa</taxon>
        <taxon>Ecdysozoa</taxon>
        <taxon>Arthropoda</taxon>
        <taxon>Hexapoda</taxon>
        <taxon>Insecta</taxon>
        <taxon>Pterygota</taxon>
        <taxon>Neoptera</taxon>
        <taxon>Endopterygota</taxon>
        <taxon>Coleoptera</taxon>
        <taxon>Polyphaga</taxon>
        <taxon>Cucujiformia</taxon>
        <taxon>Coccinelloidea</taxon>
        <taxon>Coccinellidae</taxon>
        <taxon>Scymninae</taxon>
        <taxon>Scymnini</taxon>
        <taxon>Cryptolaemus</taxon>
    </lineage>
</organism>
<dbReference type="Proteomes" id="UP001516400">
    <property type="component" value="Unassembled WGS sequence"/>
</dbReference>
<evidence type="ECO:0000313" key="3">
    <source>
        <dbReference type="Proteomes" id="UP001516400"/>
    </source>
</evidence>
<name>A0ABD2NT80_9CUCU</name>
<gene>
    <name evidence="2" type="ORF">HHI36_004936</name>
</gene>
<dbReference type="PANTHER" id="PTHR46704:SF9">
    <property type="entry name" value="BHLH DOMAIN-CONTAINING PROTEIN"/>
    <property type="match status" value="1"/>
</dbReference>
<dbReference type="PANTHER" id="PTHR46704">
    <property type="entry name" value="CXC DOMAIN-CONTAINING PROTEIN-RELATED"/>
    <property type="match status" value="1"/>
</dbReference>
<proteinExistence type="predicted"/>
<reference evidence="2 3" key="1">
    <citation type="journal article" date="2021" name="BMC Biol.">
        <title>Horizontally acquired antibacterial genes associated with adaptive radiation of ladybird beetles.</title>
        <authorList>
            <person name="Li H.S."/>
            <person name="Tang X.F."/>
            <person name="Huang Y.H."/>
            <person name="Xu Z.Y."/>
            <person name="Chen M.L."/>
            <person name="Du X.Y."/>
            <person name="Qiu B.Y."/>
            <person name="Chen P.T."/>
            <person name="Zhang W."/>
            <person name="Slipinski A."/>
            <person name="Escalona H.E."/>
            <person name="Waterhouse R.M."/>
            <person name="Zwick A."/>
            <person name="Pang H."/>
        </authorList>
    </citation>
    <scope>NUCLEOTIDE SEQUENCE [LARGE SCALE GENOMIC DNA]</scope>
    <source>
        <strain evidence="2">SYSU2018</strain>
    </source>
</reference>
<comment type="caution">
    <text evidence="2">The sequence shown here is derived from an EMBL/GenBank/DDBJ whole genome shotgun (WGS) entry which is preliminary data.</text>
</comment>
<accession>A0ABD2NT80</accession>
<feature type="region of interest" description="Disordered" evidence="1">
    <location>
        <begin position="21"/>
        <end position="56"/>
    </location>
</feature>
<sequence length="267" mass="30735">MPKDLEEKGYHQQYYKQLTNLSGKRKFEENHDTSQSNEDLKDSTREHHEGTDRSPTKATANGCVFCTQVRKKERGELVLCSFAKEDKNYESFGVVIDKATQVNSYSLISKLVCARYHLCRLALTSFTSSEKIVRLVHAYGLCISYTKVLELETEATYTIAKTNKLGEAQRKRFLQECGLDPKVFEEPITKYQVCTFKTKEIINRKDWKIEEEKIQGDLFGRLMGISLEKKVEMEKVLEYPLTPVPLSLCHLDGSINKTDKSKLINKE</sequence>